<reference evidence="7" key="1">
    <citation type="submission" date="2013-04" db="EMBL/GenBank/DDBJ databases">
        <title>The Genome Sequence of Fonticula alba ATCC 38817.</title>
        <authorList>
            <consortium name="The Broad Institute Genomics Platform"/>
            <person name="Russ C."/>
            <person name="Cuomo C."/>
            <person name="Burger G."/>
            <person name="Gray M.W."/>
            <person name="Holland P.W.H."/>
            <person name="King N."/>
            <person name="Lang F.B.F."/>
            <person name="Roger A.J."/>
            <person name="Ruiz-Trillo I."/>
            <person name="Brown M."/>
            <person name="Walker B."/>
            <person name="Young S."/>
            <person name="Zeng Q."/>
            <person name="Gargeya S."/>
            <person name="Fitzgerald M."/>
            <person name="Haas B."/>
            <person name="Abouelleil A."/>
            <person name="Allen A.W."/>
            <person name="Alvarado L."/>
            <person name="Arachchi H.M."/>
            <person name="Berlin A.M."/>
            <person name="Chapman S.B."/>
            <person name="Gainer-Dewar J."/>
            <person name="Goldberg J."/>
            <person name="Griggs A."/>
            <person name="Gujja S."/>
            <person name="Hansen M."/>
            <person name="Howarth C."/>
            <person name="Imamovic A."/>
            <person name="Ireland A."/>
            <person name="Larimer J."/>
            <person name="McCowan C."/>
            <person name="Murphy C."/>
            <person name="Pearson M."/>
            <person name="Poon T.W."/>
            <person name="Priest M."/>
            <person name="Roberts A."/>
            <person name="Saif S."/>
            <person name="Shea T."/>
            <person name="Sisk P."/>
            <person name="Sykes S."/>
            <person name="Wortman J."/>
            <person name="Nusbaum C."/>
            <person name="Birren B."/>
        </authorList>
    </citation>
    <scope>NUCLEOTIDE SEQUENCE [LARGE SCALE GENOMIC DNA]</scope>
    <source>
        <strain evidence="7">ATCC 38817</strain>
    </source>
</reference>
<keyword evidence="8" id="KW-1185">Reference proteome</keyword>
<gene>
    <name evidence="7" type="ORF">H696_03081</name>
</gene>
<accession>A0A058Z8X9</accession>
<dbReference type="GO" id="GO:0006685">
    <property type="term" value="P:sphingomyelin catabolic process"/>
    <property type="evidence" value="ECO:0007669"/>
    <property type="project" value="TreeGrafter"/>
</dbReference>
<evidence type="ECO:0000256" key="3">
    <source>
        <dbReference type="ARBA" id="ARBA00022989"/>
    </source>
</evidence>
<feature type="region of interest" description="Disordered" evidence="5">
    <location>
        <begin position="800"/>
        <end position="819"/>
    </location>
</feature>
<name>A0A058Z8X9_FONAL</name>
<dbReference type="Proteomes" id="UP000030693">
    <property type="component" value="Unassembled WGS sequence"/>
</dbReference>
<dbReference type="GeneID" id="20527806"/>
<evidence type="ECO:0000313" key="7">
    <source>
        <dbReference type="EMBL" id="KCV70730.1"/>
    </source>
</evidence>
<dbReference type="GO" id="GO:0046475">
    <property type="term" value="P:glycerophospholipid catabolic process"/>
    <property type="evidence" value="ECO:0007669"/>
    <property type="project" value="TreeGrafter"/>
</dbReference>
<organism evidence="7">
    <name type="scientific">Fonticula alba</name>
    <name type="common">Slime mold</name>
    <dbReference type="NCBI Taxonomy" id="691883"/>
    <lineage>
        <taxon>Eukaryota</taxon>
        <taxon>Rotosphaerida</taxon>
        <taxon>Fonticulaceae</taxon>
        <taxon>Fonticula</taxon>
    </lineage>
</organism>
<evidence type="ECO:0000256" key="2">
    <source>
        <dbReference type="ARBA" id="ARBA00022692"/>
    </source>
</evidence>
<evidence type="ECO:0000313" key="8">
    <source>
        <dbReference type="Proteomes" id="UP000030693"/>
    </source>
</evidence>
<keyword evidence="2 6" id="KW-0812">Transmembrane</keyword>
<evidence type="ECO:0000256" key="5">
    <source>
        <dbReference type="SAM" id="MobiDB-lite"/>
    </source>
</evidence>
<sequence>MKTLEALLQYNTTDFTSELGAYLQRLLNRSEDASDFQRFLPRLLGTLFGTESRRALLDHALSPSETHGLLLLLLPSGPLFRVILSQHLNSAGGLGGSALSSDPDAPPSGQQHISHSGAALYEIHTDKLPYSVRQEISHTGSTRGFFRMFHTPGQNRVHLNIFQFFIYYLLYHAILPRHSPYGAGYGQSSGFQQYPYQYQQPQQQMPQQPYRQAPQTGGALSSVVDRMMFQAAEVRERLESYMDFSSGWTGGAKPPGVPAIPGMSGTPTSNVSQIYYTLIREYLAFMLPVAGSVEASRANIHSIQEFRSHPGEVQHMVEFFLGSLTELWVGQNTLRDPVHTALAAGPISRPGVAFALDFAGDAAARLPATTRSTAAAPALGTDQLTLPPPRDFIVPTPLLAQLLPLFVLHTTNFYHARVAQLGTLHIPEETWLSAAWLRTGELIGSCFAIRAVARNYGRMAAPTGPTGLGAPGMGLHHGTFAGTMAGRGAGSFSALGPGHGLGLSSTGGVVSPSIEANAAAVDRIFQQLFSVWISLLRPWRYTAPAASAAGSDTVTQQQQQQQQHQQPQQLSPIWYNYVFRHLALYTRIARDFLASQSLNHLIATPPMHTAAAAAAPGSDPQRLAIWAHELGSDLALQRAITQAEVATVQRAWQLHHEQLRLRAGHALTPAVARGDPGALDTDETIRLVVPFYTAERQPAVEHLRSMLHAILRAGEARGLVTRRPAVLPGRRRLGGLAAGLSAADPAAGSGTASGAMAAAATPAMSATTAPQGPAEADQRRHEYIVEAEYQLRTLFAGLAPPDPEEEARAGAPAGMPGSGGLGAGPFDQLALLQQAQQQAQQQARPPAVYATADPATGQIPSWAMERARLGKLKFSNRDVVGGAVPSLSRTLAGTSTEPLPANFAPWADPGVALEAPATGSATISYCHPGHAVTRPGLAGVIPPTAGLMAGFGQLLDVARKAPAGGLILVATIAGQPVWAPSPEPAVGEHPVLVFVLEFLAAWLGYWLRWLLEGTGYSPRVHLRPLARPLRLALAMVVATLVLYLSFGMLAGVWRFLTDNLLGMPPQYQAYSAGGQYQHHRAGHTFGGQRQYGQEFRPRPGNV</sequence>
<evidence type="ECO:0008006" key="9">
    <source>
        <dbReference type="Google" id="ProtNLM"/>
    </source>
</evidence>
<evidence type="ECO:0000256" key="1">
    <source>
        <dbReference type="ARBA" id="ARBA00004167"/>
    </source>
</evidence>
<dbReference type="GO" id="GO:0016020">
    <property type="term" value="C:membrane"/>
    <property type="evidence" value="ECO:0007669"/>
    <property type="project" value="UniProtKB-SubCell"/>
</dbReference>
<protein>
    <recommendedName>
        <fullName evidence="9">Sphingomyelin phosphodiesterase 4</fullName>
    </recommendedName>
</protein>
<keyword evidence="3 6" id="KW-1133">Transmembrane helix</keyword>
<dbReference type="PANTHER" id="PTHR12988:SF6">
    <property type="entry name" value="SPHINGOMYELIN PHOSPHODIESTERASE 4"/>
    <property type="match status" value="1"/>
</dbReference>
<dbReference type="GO" id="GO:0046513">
    <property type="term" value="P:ceramide biosynthetic process"/>
    <property type="evidence" value="ECO:0007669"/>
    <property type="project" value="TreeGrafter"/>
</dbReference>
<dbReference type="AlphaFoldDB" id="A0A058Z8X9"/>
<dbReference type="GO" id="GO:0050290">
    <property type="term" value="F:sphingomyelin phosphodiesterase D activity"/>
    <property type="evidence" value="ECO:0007669"/>
    <property type="project" value="InterPro"/>
</dbReference>
<evidence type="ECO:0000256" key="6">
    <source>
        <dbReference type="SAM" id="Phobius"/>
    </source>
</evidence>
<evidence type="ECO:0000256" key="4">
    <source>
        <dbReference type="ARBA" id="ARBA00023136"/>
    </source>
</evidence>
<dbReference type="EMBL" id="KB932204">
    <property type="protein sequence ID" value="KCV70730.1"/>
    <property type="molecule type" value="Genomic_DNA"/>
</dbReference>
<proteinExistence type="predicted"/>
<dbReference type="RefSeq" id="XP_009495246.1">
    <property type="nucleotide sequence ID" value="XM_009496971.1"/>
</dbReference>
<dbReference type="InterPro" id="IPR024129">
    <property type="entry name" value="Sphingomy_SMPD4"/>
</dbReference>
<feature type="transmembrane region" description="Helical" evidence="6">
    <location>
        <begin position="1031"/>
        <end position="1056"/>
    </location>
</feature>
<dbReference type="PANTHER" id="PTHR12988">
    <property type="entry name" value="SPHINGOMYELIN PHOSPHODIESTERASE 4"/>
    <property type="match status" value="1"/>
</dbReference>
<comment type="subcellular location">
    <subcellularLocation>
        <location evidence="1">Membrane</location>
        <topology evidence="1">Single-pass membrane protein</topology>
    </subcellularLocation>
</comment>
<keyword evidence="4 6" id="KW-0472">Membrane</keyword>